<dbReference type="Proteomes" id="UP001291309">
    <property type="component" value="Unassembled WGS sequence"/>
</dbReference>
<dbReference type="PROSITE" id="PS51257">
    <property type="entry name" value="PROKAR_LIPOPROTEIN"/>
    <property type="match status" value="1"/>
</dbReference>
<dbReference type="GO" id="GO:0016787">
    <property type="term" value="F:hydrolase activity"/>
    <property type="evidence" value="ECO:0007669"/>
    <property type="project" value="UniProtKB-KW"/>
</dbReference>
<dbReference type="CDD" id="cd04077">
    <property type="entry name" value="Peptidases_S8_PCSK9_ProteinaseK_like"/>
    <property type="match status" value="1"/>
</dbReference>
<keyword evidence="11" id="KW-1185">Reference proteome</keyword>
<evidence type="ECO:0000256" key="4">
    <source>
        <dbReference type="ARBA" id="ARBA00022825"/>
    </source>
</evidence>
<dbReference type="InterPro" id="IPR036852">
    <property type="entry name" value="Peptidase_S8/S53_dom_sf"/>
</dbReference>
<feature type="domain" description="Peptidase S8/S53" evidence="7">
    <location>
        <begin position="161"/>
        <end position="383"/>
    </location>
</feature>
<dbReference type="InterPro" id="IPR000209">
    <property type="entry name" value="Peptidase_S8/S53_dom"/>
</dbReference>
<dbReference type="InterPro" id="IPR007280">
    <property type="entry name" value="Peptidase_C_arc/bac"/>
</dbReference>
<dbReference type="EMBL" id="JAXIVS010000004">
    <property type="protein sequence ID" value="MDY7227605.1"/>
    <property type="molecule type" value="Genomic_DNA"/>
</dbReference>
<feature type="chain" id="PRO_5045844173" evidence="6">
    <location>
        <begin position="18"/>
        <end position="507"/>
    </location>
</feature>
<organism evidence="10 11">
    <name type="scientific">Hyalangium rubrum</name>
    <dbReference type="NCBI Taxonomy" id="3103134"/>
    <lineage>
        <taxon>Bacteria</taxon>
        <taxon>Pseudomonadati</taxon>
        <taxon>Myxococcota</taxon>
        <taxon>Myxococcia</taxon>
        <taxon>Myxococcales</taxon>
        <taxon>Cystobacterineae</taxon>
        <taxon>Archangiaceae</taxon>
        <taxon>Hyalangium</taxon>
    </lineage>
</organism>
<dbReference type="InterPro" id="IPR034193">
    <property type="entry name" value="PCSK9_ProteinaseK-like"/>
</dbReference>
<keyword evidence="2" id="KW-0645">Protease</keyword>
<dbReference type="Pfam" id="PF04151">
    <property type="entry name" value="PPC"/>
    <property type="match status" value="1"/>
</dbReference>
<accession>A0ABU5H682</accession>
<evidence type="ECO:0000259" key="8">
    <source>
        <dbReference type="Pfam" id="PF04151"/>
    </source>
</evidence>
<dbReference type="InterPro" id="IPR037045">
    <property type="entry name" value="S8pro/Inhibitor_I9_sf"/>
</dbReference>
<dbReference type="Gene3D" id="2.60.120.380">
    <property type="match status" value="1"/>
</dbReference>
<sequence>MSNSRKALGVLSWLVLAACGPEANLPSVGSAEALSTSPQLIRAEHPIRDQYVVVLAQPPEGVTTQSVSSMATTLAARHGGQVLQVYERALRGFAVRMTEEQALALARNPAVASVEEDGLVQVDFVQSPPGNVGKDRIDQRNLPLDNQYTYFGTGVGTHAYVISTGIRTTHTEFGGRATGDFTVISDGNGASDCNGVGTHWAAVIGGNTYGVARSTRLHSVRVLNCTGTGTTSGVITGVDWVTANHIKPAVALLGLSGPASAALDAAVNNSIAAGVTYVASAGSSGGDSCTQSPARIPAVLTVGSSSATDTVSSFSGTGSCVDLFAPGANIISAWHTNDTAVSNISGSVGAAFGAGAAALWLEVVPSATPAAVNSAIISNATTGVLTPPPTPPTPNRLLYTGFIGSRLRAGTPVSDISNPQADVRYFRLEVPVGTTQLTFSTSGGTGDVDLYVKAGTLPSTSTYDCAPFITGNAETCILNAPTPGTWYVMLHGFAPFSAVSLTSTVTQ</sequence>
<dbReference type="Gene3D" id="3.30.70.80">
    <property type="entry name" value="Peptidase S8 propeptide/proteinase inhibitor I9"/>
    <property type="match status" value="1"/>
</dbReference>
<reference evidence="10 11" key="1">
    <citation type="submission" date="2023-12" db="EMBL/GenBank/DDBJ databases">
        <title>the genome sequence of Hyalangium sp. s54d21.</title>
        <authorList>
            <person name="Zhang X."/>
        </authorList>
    </citation>
    <scope>NUCLEOTIDE SEQUENCE [LARGE SCALE GENOMIC DNA]</scope>
    <source>
        <strain evidence="11">s54d21</strain>
    </source>
</reference>
<dbReference type="PANTHER" id="PTHR43806">
    <property type="entry name" value="PEPTIDASE S8"/>
    <property type="match status" value="1"/>
</dbReference>
<gene>
    <name evidence="10" type="ORF">SYV04_14425</name>
</gene>
<dbReference type="SUPFAM" id="SSF54897">
    <property type="entry name" value="Protease propeptides/inhibitors"/>
    <property type="match status" value="1"/>
</dbReference>
<dbReference type="PROSITE" id="PS51892">
    <property type="entry name" value="SUBTILASE"/>
    <property type="match status" value="1"/>
</dbReference>
<dbReference type="Pfam" id="PF05922">
    <property type="entry name" value="Inhibitor_I9"/>
    <property type="match status" value="1"/>
</dbReference>
<evidence type="ECO:0000256" key="2">
    <source>
        <dbReference type="ARBA" id="ARBA00022670"/>
    </source>
</evidence>
<dbReference type="InterPro" id="IPR010259">
    <property type="entry name" value="S8pro/Inhibitor_I9"/>
</dbReference>
<name>A0ABU5H682_9BACT</name>
<dbReference type="PANTHER" id="PTHR43806:SF11">
    <property type="entry name" value="CEREVISIN-RELATED"/>
    <property type="match status" value="1"/>
</dbReference>
<keyword evidence="6" id="KW-0732">Signal</keyword>
<comment type="caution">
    <text evidence="5">Lacks conserved residue(s) required for the propagation of feature annotation.</text>
</comment>
<dbReference type="SUPFAM" id="SSF52743">
    <property type="entry name" value="Subtilisin-like"/>
    <property type="match status" value="1"/>
</dbReference>
<feature type="domain" description="Inhibitor I9" evidence="9">
    <location>
        <begin position="51"/>
        <end position="122"/>
    </location>
</feature>
<feature type="signal peptide" evidence="6">
    <location>
        <begin position="1"/>
        <end position="17"/>
    </location>
</feature>
<evidence type="ECO:0000256" key="3">
    <source>
        <dbReference type="ARBA" id="ARBA00022801"/>
    </source>
</evidence>
<comment type="similarity">
    <text evidence="1 5">Belongs to the peptidase S8 family.</text>
</comment>
<evidence type="ECO:0000313" key="10">
    <source>
        <dbReference type="EMBL" id="MDY7227605.1"/>
    </source>
</evidence>
<evidence type="ECO:0000259" key="7">
    <source>
        <dbReference type="Pfam" id="PF00082"/>
    </source>
</evidence>
<evidence type="ECO:0000259" key="9">
    <source>
        <dbReference type="Pfam" id="PF05922"/>
    </source>
</evidence>
<keyword evidence="4" id="KW-0720">Serine protease</keyword>
<dbReference type="EC" id="3.4.-.-" evidence="10"/>
<dbReference type="Gene3D" id="3.40.50.200">
    <property type="entry name" value="Peptidase S8/S53 domain"/>
    <property type="match status" value="1"/>
</dbReference>
<keyword evidence="3 10" id="KW-0378">Hydrolase</keyword>
<proteinExistence type="inferred from homology"/>
<protein>
    <submittedName>
        <fullName evidence="10">S8 family peptidase</fullName>
        <ecNumber evidence="10">3.4.-.-</ecNumber>
    </submittedName>
</protein>
<evidence type="ECO:0000256" key="6">
    <source>
        <dbReference type="SAM" id="SignalP"/>
    </source>
</evidence>
<comment type="caution">
    <text evidence="10">The sequence shown here is derived from an EMBL/GenBank/DDBJ whole genome shotgun (WGS) entry which is preliminary data.</text>
</comment>
<evidence type="ECO:0000313" key="11">
    <source>
        <dbReference type="Proteomes" id="UP001291309"/>
    </source>
</evidence>
<feature type="domain" description="Peptidase C-terminal archaeal/bacterial" evidence="8">
    <location>
        <begin position="422"/>
        <end position="491"/>
    </location>
</feature>
<dbReference type="RefSeq" id="WP_321546324.1">
    <property type="nucleotide sequence ID" value="NZ_JAXIVS010000004.1"/>
</dbReference>
<dbReference type="Pfam" id="PF00082">
    <property type="entry name" value="Peptidase_S8"/>
    <property type="match status" value="1"/>
</dbReference>
<evidence type="ECO:0000256" key="1">
    <source>
        <dbReference type="ARBA" id="ARBA00011073"/>
    </source>
</evidence>
<evidence type="ECO:0000256" key="5">
    <source>
        <dbReference type="PROSITE-ProRule" id="PRU01240"/>
    </source>
</evidence>
<dbReference type="InterPro" id="IPR050131">
    <property type="entry name" value="Peptidase_S8_subtilisin-like"/>
</dbReference>